<dbReference type="OrthoDB" id="10253041at2759"/>
<evidence type="ECO:0000313" key="6">
    <source>
        <dbReference type="EMBL" id="KAA0192657.1"/>
    </source>
</evidence>
<keyword evidence="6" id="KW-0645">Protease</keyword>
<proteinExistence type="inferred from homology"/>
<dbReference type="PROSITE" id="PS52035">
    <property type="entry name" value="PEPTIDASE_M14"/>
    <property type="match status" value="1"/>
</dbReference>
<dbReference type="GO" id="GO:0006508">
    <property type="term" value="P:proteolysis"/>
    <property type="evidence" value="ECO:0007669"/>
    <property type="project" value="InterPro"/>
</dbReference>
<feature type="region of interest" description="Disordered" evidence="4">
    <location>
        <begin position="669"/>
        <end position="690"/>
    </location>
</feature>
<keyword evidence="6" id="KW-0378">Hydrolase</keyword>
<feature type="compositionally biased region" description="Polar residues" evidence="4">
    <location>
        <begin position="1200"/>
        <end position="1221"/>
    </location>
</feature>
<feature type="compositionally biased region" description="Basic and acidic residues" evidence="4">
    <location>
        <begin position="410"/>
        <end position="427"/>
    </location>
</feature>
<dbReference type="Proteomes" id="UP000728185">
    <property type="component" value="Unassembled WGS sequence"/>
</dbReference>
<dbReference type="PANTHER" id="PTHR12756">
    <property type="entry name" value="CYTOSOLIC CARBOXYPEPTIDASE"/>
    <property type="match status" value="1"/>
</dbReference>
<reference evidence="6" key="1">
    <citation type="submission" date="2019-05" db="EMBL/GenBank/DDBJ databases">
        <title>Annotation for the trematode Fasciolopsis buski.</title>
        <authorList>
            <person name="Choi Y.-J."/>
        </authorList>
    </citation>
    <scope>NUCLEOTIDE SEQUENCE</scope>
    <source>
        <strain evidence="6">HT</strain>
        <tissue evidence="6">Whole worm</tissue>
    </source>
</reference>
<feature type="region of interest" description="Disordered" evidence="4">
    <location>
        <begin position="1089"/>
        <end position="1154"/>
    </location>
</feature>
<feature type="domain" description="Peptidase M14" evidence="5">
    <location>
        <begin position="65"/>
        <end position="342"/>
    </location>
</feature>
<feature type="compositionally biased region" description="Basic and acidic residues" evidence="4">
    <location>
        <begin position="1449"/>
        <end position="1475"/>
    </location>
</feature>
<feature type="compositionally biased region" description="Polar residues" evidence="4">
    <location>
        <begin position="1100"/>
        <end position="1114"/>
    </location>
</feature>
<evidence type="ECO:0000256" key="3">
    <source>
        <dbReference type="PROSITE-ProRule" id="PRU01379"/>
    </source>
</evidence>
<dbReference type="Gene3D" id="3.40.630.10">
    <property type="entry name" value="Zn peptidases"/>
    <property type="match status" value="2"/>
</dbReference>
<comment type="caution">
    <text evidence="3">Lacks conserved residue(s) required for the propagation of feature annotation.</text>
</comment>
<feature type="compositionally biased region" description="Basic and acidic residues" evidence="4">
    <location>
        <begin position="1374"/>
        <end position="1385"/>
    </location>
</feature>
<evidence type="ECO:0000256" key="4">
    <source>
        <dbReference type="SAM" id="MobiDB-lite"/>
    </source>
</evidence>
<dbReference type="SUPFAM" id="SSF53187">
    <property type="entry name" value="Zn-dependent exopeptidases"/>
    <property type="match status" value="2"/>
</dbReference>
<name>A0A8E0RZL1_9TREM</name>
<gene>
    <name evidence="6" type="ORF">FBUS_04678</name>
</gene>
<feature type="compositionally biased region" description="Polar residues" evidence="4">
    <location>
        <begin position="1062"/>
        <end position="1076"/>
    </location>
</feature>
<evidence type="ECO:0000256" key="2">
    <source>
        <dbReference type="ARBA" id="ARBA00005988"/>
    </source>
</evidence>
<feature type="region of interest" description="Disordered" evidence="4">
    <location>
        <begin position="1200"/>
        <end position="1244"/>
    </location>
</feature>
<dbReference type="PANTHER" id="PTHR12756:SF12">
    <property type="entry name" value="CYTOSOLIC CARBOXYPEPTIDASE-LIKE PROTEIN 5"/>
    <property type="match status" value="1"/>
</dbReference>
<feature type="region of interest" description="Disordered" evidence="4">
    <location>
        <begin position="1008"/>
        <end position="1076"/>
    </location>
</feature>
<comment type="cofactor">
    <cofactor evidence="1">
        <name>Zn(2+)</name>
        <dbReference type="ChEBI" id="CHEBI:29105"/>
    </cofactor>
</comment>
<protein>
    <submittedName>
        <fullName evidence="6">Cytosolic carboxypeptidase protein 5</fullName>
    </submittedName>
</protein>
<feature type="compositionally biased region" description="Polar residues" evidence="4">
    <location>
        <begin position="1026"/>
        <end position="1053"/>
    </location>
</feature>
<accession>A0A8E0RZL1</accession>
<evidence type="ECO:0000259" key="5">
    <source>
        <dbReference type="PROSITE" id="PS52035"/>
    </source>
</evidence>
<feature type="region of interest" description="Disordered" evidence="4">
    <location>
        <begin position="1436"/>
        <end position="1490"/>
    </location>
</feature>
<feature type="compositionally biased region" description="Low complexity" evidence="4">
    <location>
        <begin position="1089"/>
        <end position="1099"/>
    </location>
</feature>
<feature type="compositionally biased region" description="Basic and acidic residues" evidence="4">
    <location>
        <begin position="1222"/>
        <end position="1232"/>
    </location>
</feature>
<dbReference type="InterPro" id="IPR050821">
    <property type="entry name" value="Cytosolic_carboxypeptidase"/>
</dbReference>
<feature type="region of interest" description="Disordered" evidence="4">
    <location>
        <begin position="1370"/>
        <end position="1402"/>
    </location>
</feature>
<feature type="region of interest" description="Disordered" evidence="4">
    <location>
        <begin position="405"/>
        <end position="433"/>
    </location>
</feature>
<dbReference type="InterPro" id="IPR000834">
    <property type="entry name" value="Peptidase_M14"/>
</dbReference>
<dbReference type="GO" id="GO:0008270">
    <property type="term" value="F:zinc ion binding"/>
    <property type="evidence" value="ECO:0007669"/>
    <property type="project" value="InterPro"/>
</dbReference>
<keyword evidence="6" id="KW-0121">Carboxypeptidase</keyword>
<evidence type="ECO:0000313" key="7">
    <source>
        <dbReference type="Proteomes" id="UP000728185"/>
    </source>
</evidence>
<comment type="caution">
    <text evidence="6">The sequence shown here is derived from an EMBL/GenBank/DDBJ whole genome shotgun (WGS) entry which is preliminary data.</text>
</comment>
<sequence length="1528" mass="170405">MTEGQFMLTFIHRFSDLKGSTTFFAFCYPWTYSDTQAQLSFLETFFHSKTASLQLSFNHLRQSTDPGDISESVLLGSDEISLSDRLLDKVYFHRELLCYSLEGRRVDLITLTDWSGRLEIREEYFDPLLFPNRNQKRPWKFIGKKVVMITARVHPGETPSSHVFNGVLEMLLRPNDARSCQLRRQYVFKLIPLLNPDGVFLGHYRTDTRGVNLNRVYLTPDFLYYPSIYACKALVVYHHTNYATKLPYAAFLDNVLHTISTLSGKETTSNYPGSPVTTQSITMTLTDASQSTMVEKRTTEADGIMPKGETESNTCCLKDPTINWKPAGLPKQLIVGSTLEEVRSLWQYPLNASKSQGRPEVGPEPLEENSELIPVPIDSDELPSPSLLTSSAFSSGVQITPVDVVPSETSSEKTTKYQSIKEKHQVDDPSTCSELSINQSSQPVKSAASATPYLNVRPKTHNATFANPTAKAKRKNGAKWIKTPRSISAVGYRLSAIRNSCKSSRLVIALRNRKSVNAKMSYPSDTYTKWNAPLQQVVYNHAQIDLAKSEHSPSKTDIELKETPKLLQLPTTVLFPENRANASSIVSEHSVGKSLDHLEYLVENESEFTRQMELSQTYSRELRRMKKSAVRFETVNYEAVEVENFDSQLLTEDSSRKYLDDDLCKTSPIACEPGNEGSDDDEPDINEDHLPSDQCEVVDDFNINPQFLRLTDWIRYFYDKEKSAFFDEDMKQLKIQSVLDQLIRLRRGEHLAEPDLRSIKPHSSGIAFYIDLHGHCSKRGCFLYGNWLESEENMVDNVLYAVLVGVNSIHFDFNSCNFSLRNMYQKDRRGSLTKEGSGRVALWKHLGLVHCYTLECNYNTGPILNRLCRCLASAAPDETGRLTPPGSFAGPHWIDLAGSMGIPLQSTTPSVQNVSGIIKGNQTSNIPMMCFPQRYTPAHFEEVGRALLCGMLDLDQSNPWPRIAALAGPNCAAGLGNITTVTGMPEFSHMRALREWVRKFVRGLSSCSPGGNYPATSKSSSQRSSFNQPTVSAEYSRTSERNSAVGGSTAQKGNRNERNVNHTKMTPVSSGSPSVMTATTVSVLSNKTNSSVLVSSSTSAPTRSADSSQRSTLNPVRVHRPEVNSGTAYSTKTTSSRQHDLMGIGKPARSKWSSSAEDAHVSRLGAKFSERLTLGDHTYHIPKRLTQESQARLKLIENAVNGNPEPSETNEISELNTSNNDPGRRRNPKDLLDEMTTSKRNPAKSNAWKMAKLCVGSEGDEPLRWSAAKPLHSDRGATYGTIGQTMRIANPKHCSVRASNEFSHHTNFKRNARKPMNLAESILMSYQANSRQRRMMTELELDSARAVFPSSNNMRHPGDREFLIQGEPMLKSSSTRDSRTNHRDLSLQPEAQRDSTFLLSSRPSGSAMRHAITDGLHLPTCLAMVTQAEAPGDTIAQLSSDHTPISLPDLERTDSKERSTPMQSKEYHCKGEPNLHSKHPITKSSTGASHGLKKLWSTSGRNCGRLSQGKLKFVCTNHRIFGKSSGTK</sequence>
<feature type="compositionally biased region" description="Polar residues" evidence="4">
    <location>
        <begin position="1124"/>
        <end position="1136"/>
    </location>
</feature>
<comment type="similarity">
    <text evidence="2 3">Belongs to the peptidase M14 family.</text>
</comment>
<evidence type="ECO:0000256" key="1">
    <source>
        <dbReference type="ARBA" id="ARBA00001947"/>
    </source>
</evidence>
<organism evidence="6 7">
    <name type="scientific">Fasciolopsis buskii</name>
    <dbReference type="NCBI Taxonomy" id="27845"/>
    <lineage>
        <taxon>Eukaryota</taxon>
        <taxon>Metazoa</taxon>
        <taxon>Spiralia</taxon>
        <taxon>Lophotrochozoa</taxon>
        <taxon>Platyhelminthes</taxon>
        <taxon>Trematoda</taxon>
        <taxon>Digenea</taxon>
        <taxon>Plagiorchiida</taxon>
        <taxon>Echinostomata</taxon>
        <taxon>Echinostomatoidea</taxon>
        <taxon>Fasciolidae</taxon>
        <taxon>Fasciolopsis</taxon>
    </lineage>
</organism>
<dbReference type="EMBL" id="LUCM01005536">
    <property type="protein sequence ID" value="KAA0192657.1"/>
    <property type="molecule type" value="Genomic_DNA"/>
</dbReference>
<keyword evidence="7" id="KW-1185">Reference proteome</keyword>
<dbReference type="Pfam" id="PF00246">
    <property type="entry name" value="Peptidase_M14"/>
    <property type="match status" value="1"/>
</dbReference>
<dbReference type="GO" id="GO:0004181">
    <property type="term" value="F:metallocarboxypeptidase activity"/>
    <property type="evidence" value="ECO:0007669"/>
    <property type="project" value="InterPro"/>
</dbReference>